<dbReference type="AlphaFoldDB" id="A0A6S7CWH5"/>
<evidence type="ECO:0000313" key="2">
    <source>
        <dbReference type="EMBL" id="CAB3855292.1"/>
    </source>
</evidence>
<keyword evidence="3" id="KW-1185">Reference proteome</keyword>
<organism evidence="2 3">
    <name type="scientific">Achromobacter anxifer</name>
    <dbReference type="NCBI Taxonomy" id="1287737"/>
    <lineage>
        <taxon>Bacteria</taxon>
        <taxon>Pseudomonadati</taxon>
        <taxon>Pseudomonadota</taxon>
        <taxon>Betaproteobacteria</taxon>
        <taxon>Burkholderiales</taxon>
        <taxon>Alcaligenaceae</taxon>
        <taxon>Achromobacter</taxon>
    </lineage>
</organism>
<evidence type="ECO:0000256" key="1">
    <source>
        <dbReference type="SAM" id="MobiDB-lite"/>
    </source>
</evidence>
<dbReference type="RefSeq" id="WP_175206827.1">
    <property type="nucleotide sequence ID" value="NZ_CADILG010000010.1"/>
</dbReference>
<proteinExistence type="predicted"/>
<name>A0A6S7CWH5_9BURK</name>
<dbReference type="EMBL" id="CADILG010000010">
    <property type="protein sequence ID" value="CAB3855292.1"/>
    <property type="molecule type" value="Genomic_DNA"/>
</dbReference>
<sequence length="90" mass="9866">MARRLEVGESFTIPDGTWLLDASTNEGRLYVVVEQYEDGAEPTPTQMDRIESLLATLVELLADEGEDTEQPVLTLDGEAVGGERDDSQPL</sequence>
<gene>
    <name evidence="2" type="ORF">LMG26858_01931</name>
</gene>
<protein>
    <submittedName>
        <fullName evidence="2">Uncharacterized protein</fullName>
    </submittedName>
</protein>
<accession>A0A6S7CWH5</accession>
<reference evidence="2 3" key="1">
    <citation type="submission" date="2020-04" db="EMBL/GenBank/DDBJ databases">
        <authorList>
            <person name="De Canck E."/>
        </authorList>
    </citation>
    <scope>NUCLEOTIDE SEQUENCE [LARGE SCALE GENOMIC DNA]</scope>
    <source>
        <strain evidence="2 3">LMG 26858</strain>
    </source>
</reference>
<evidence type="ECO:0000313" key="3">
    <source>
        <dbReference type="Proteomes" id="UP000494117"/>
    </source>
</evidence>
<dbReference type="Proteomes" id="UP000494117">
    <property type="component" value="Unassembled WGS sequence"/>
</dbReference>
<feature type="region of interest" description="Disordered" evidence="1">
    <location>
        <begin position="65"/>
        <end position="90"/>
    </location>
</feature>
<feature type="compositionally biased region" description="Basic and acidic residues" evidence="1">
    <location>
        <begin position="81"/>
        <end position="90"/>
    </location>
</feature>